<evidence type="ECO:0000313" key="1">
    <source>
        <dbReference type="EMBL" id="CAG8794021.1"/>
    </source>
</evidence>
<reference evidence="1" key="1">
    <citation type="submission" date="2021-06" db="EMBL/GenBank/DDBJ databases">
        <authorList>
            <person name="Kallberg Y."/>
            <person name="Tangrot J."/>
            <person name="Rosling A."/>
        </authorList>
    </citation>
    <scope>NUCLEOTIDE SEQUENCE</scope>
    <source>
        <strain evidence="1">MA461A</strain>
    </source>
</reference>
<protein>
    <submittedName>
        <fullName evidence="1">8964_t:CDS:1</fullName>
    </submittedName>
</protein>
<name>A0ACA9RHV2_9GLOM</name>
<dbReference type="EMBL" id="CAJVQC010054298">
    <property type="protein sequence ID" value="CAG8794021.1"/>
    <property type="molecule type" value="Genomic_DNA"/>
</dbReference>
<keyword evidence="2" id="KW-1185">Reference proteome</keyword>
<comment type="caution">
    <text evidence="1">The sequence shown here is derived from an EMBL/GenBank/DDBJ whole genome shotgun (WGS) entry which is preliminary data.</text>
</comment>
<proteinExistence type="predicted"/>
<sequence>NGREWMSEISQLMQEYGVTIRIIGPYSHRGLAMVERFNKTEGDMLYKIQYAVESISSEPRLIRAWVRHLPKVVDYLN</sequence>
<dbReference type="Proteomes" id="UP000789920">
    <property type="component" value="Unassembled WGS sequence"/>
</dbReference>
<organism evidence="1 2">
    <name type="scientific">Racocetra persica</name>
    <dbReference type="NCBI Taxonomy" id="160502"/>
    <lineage>
        <taxon>Eukaryota</taxon>
        <taxon>Fungi</taxon>
        <taxon>Fungi incertae sedis</taxon>
        <taxon>Mucoromycota</taxon>
        <taxon>Glomeromycotina</taxon>
        <taxon>Glomeromycetes</taxon>
        <taxon>Diversisporales</taxon>
        <taxon>Gigasporaceae</taxon>
        <taxon>Racocetra</taxon>
    </lineage>
</organism>
<gene>
    <name evidence="1" type="ORF">RPERSI_LOCUS19676</name>
</gene>
<feature type="non-terminal residue" evidence="1">
    <location>
        <position position="77"/>
    </location>
</feature>
<feature type="non-terminal residue" evidence="1">
    <location>
        <position position="1"/>
    </location>
</feature>
<evidence type="ECO:0000313" key="2">
    <source>
        <dbReference type="Proteomes" id="UP000789920"/>
    </source>
</evidence>
<accession>A0ACA9RHV2</accession>